<protein>
    <submittedName>
        <fullName evidence="9">Hemin transport system permease protein HmuU</fullName>
    </submittedName>
</protein>
<dbReference type="EMBL" id="CP037954">
    <property type="protein sequence ID" value="QBO59030.1"/>
    <property type="molecule type" value="Genomic_DNA"/>
</dbReference>
<sequence>MSENFKITGIFIIIGILISVLINLNIGFMNLSFSDFLFSGSENSQIAQLRINRVLVMLLAGISIPTSGFLLQEYFQNPLAGPSVLGITSVASLSVAFYIFFSKDFILPEFLQNSFLSFSAIAGSLLLMVILLAFSGKFQDKSFLIIFGFLISALAGAVVSILQFYAENQSLKNYILWSFGANNQVSTNQILVLTVIVIIGLLLSFKTIKPLIGNSLGTAYAQSLGVNLKHLKFLVIISSSLLSASVTAFLGPVLFIGIVVPHFCRMLFNPAKLWQQWILNMLLGILIMEFFSIISESTQFPLNVITSLFGIPVILMMMMNSKRANSK</sequence>
<dbReference type="Pfam" id="PF01032">
    <property type="entry name" value="FecCD"/>
    <property type="match status" value="1"/>
</dbReference>
<evidence type="ECO:0000256" key="7">
    <source>
        <dbReference type="ARBA" id="ARBA00023136"/>
    </source>
</evidence>
<dbReference type="PANTHER" id="PTHR30472:SF41">
    <property type="entry name" value="TRANSPORT SYSTEM PERMEASE PROTEIN"/>
    <property type="match status" value="1"/>
</dbReference>
<feature type="transmembrane region" description="Helical" evidence="8">
    <location>
        <begin position="277"/>
        <end position="294"/>
    </location>
</feature>
<name>A0A4P6ZH14_9FLAO</name>
<evidence type="ECO:0000256" key="1">
    <source>
        <dbReference type="ARBA" id="ARBA00004651"/>
    </source>
</evidence>
<keyword evidence="7 8" id="KW-0472">Membrane</keyword>
<feature type="transmembrane region" description="Helical" evidence="8">
    <location>
        <begin position="234"/>
        <end position="256"/>
    </location>
</feature>
<dbReference type="GO" id="GO:0005886">
    <property type="term" value="C:plasma membrane"/>
    <property type="evidence" value="ECO:0007669"/>
    <property type="project" value="UniProtKB-SubCell"/>
</dbReference>
<keyword evidence="4" id="KW-1003">Cell membrane</keyword>
<feature type="transmembrane region" description="Helical" evidence="8">
    <location>
        <begin position="186"/>
        <end position="204"/>
    </location>
</feature>
<dbReference type="OrthoDB" id="9811721at2"/>
<dbReference type="RefSeq" id="WP_133440401.1">
    <property type="nucleotide sequence ID" value="NZ_CP037954.1"/>
</dbReference>
<dbReference type="InterPro" id="IPR037294">
    <property type="entry name" value="ABC_BtuC-like"/>
</dbReference>
<accession>A0A4P6ZH14</accession>
<evidence type="ECO:0000256" key="2">
    <source>
        <dbReference type="ARBA" id="ARBA00007935"/>
    </source>
</evidence>
<evidence type="ECO:0000256" key="4">
    <source>
        <dbReference type="ARBA" id="ARBA00022475"/>
    </source>
</evidence>
<proteinExistence type="inferred from homology"/>
<keyword evidence="6 8" id="KW-1133">Transmembrane helix</keyword>
<feature type="transmembrane region" description="Helical" evidence="8">
    <location>
        <begin position="7"/>
        <end position="31"/>
    </location>
</feature>
<feature type="transmembrane region" description="Helical" evidence="8">
    <location>
        <begin position="113"/>
        <end position="134"/>
    </location>
</feature>
<evidence type="ECO:0000256" key="3">
    <source>
        <dbReference type="ARBA" id="ARBA00022448"/>
    </source>
</evidence>
<reference evidence="9 10" key="1">
    <citation type="submission" date="2019-03" db="EMBL/GenBank/DDBJ databases">
        <authorList>
            <person name="Kim H."/>
            <person name="Yu S.-M."/>
        </authorList>
    </citation>
    <scope>NUCLEOTIDE SEQUENCE [LARGE SCALE GENOMIC DNA]</scope>
    <source>
        <strain evidence="9 10">NBC122</strain>
    </source>
</reference>
<dbReference type="Proteomes" id="UP000294419">
    <property type="component" value="Chromosome"/>
</dbReference>
<evidence type="ECO:0000256" key="8">
    <source>
        <dbReference type="SAM" id="Phobius"/>
    </source>
</evidence>
<dbReference type="GO" id="GO:0033214">
    <property type="term" value="P:siderophore-iron import into cell"/>
    <property type="evidence" value="ECO:0007669"/>
    <property type="project" value="TreeGrafter"/>
</dbReference>
<dbReference type="GO" id="GO:0022857">
    <property type="term" value="F:transmembrane transporter activity"/>
    <property type="evidence" value="ECO:0007669"/>
    <property type="project" value="InterPro"/>
</dbReference>
<keyword evidence="3" id="KW-0813">Transport</keyword>
<gene>
    <name evidence="9" type="primary">hmuU</name>
    <name evidence="9" type="ORF">NBC122_02224</name>
</gene>
<dbReference type="Gene3D" id="1.10.3470.10">
    <property type="entry name" value="ABC transporter involved in vitamin B12 uptake, BtuC"/>
    <property type="match status" value="1"/>
</dbReference>
<feature type="transmembrane region" description="Helical" evidence="8">
    <location>
        <begin position="300"/>
        <end position="319"/>
    </location>
</feature>
<evidence type="ECO:0000313" key="10">
    <source>
        <dbReference type="Proteomes" id="UP000294419"/>
    </source>
</evidence>
<dbReference type="InterPro" id="IPR000522">
    <property type="entry name" value="ABC_transptr_permease_BtuC"/>
</dbReference>
<feature type="transmembrane region" description="Helical" evidence="8">
    <location>
        <begin position="143"/>
        <end position="166"/>
    </location>
</feature>
<evidence type="ECO:0000313" key="9">
    <source>
        <dbReference type="EMBL" id="QBO59030.1"/>
    </source>
</evidence>
<dbReference type="SUPFAM" id="SSF81345">
    <property type="entry name" value="ABC transporter involved in vitamin B12 uptake, BtuC"/>
    <property type="match status" value="1"/>
</dbReference>
<comment type="similarity">
    <text evidence="2">Belongs to the binding-protein-dependent transport system permease family. FecCD subfamily.</text>
</comment>
<dbReference type="AlphaFoldDB" id="A0A4P6ZH14"/>
<dbReference type="PANTHER" id="PTHR30472">
    <property type="entry name" value="FERRIC ENTEROBACTIN TRANSPORT SYSTEM PERMEASE PROTEIN"/>
    <property type="match status" value="1"/>
</dbReference>
<evidence type="ECO:0000256" key="5">
    <source>
        <dbReference type="ARBA" id="ARBA00022692"/>
    </source>
</evidence>
<feature type="transmembrane region" description="Helical" evidence="8">
    <location>
        <begin position="51"/>
        <end position="71"/>
    </location>
</feature>
<evidence type="ECO:0000256" key="6">
    <source>
        <dbReference type="ARBA" id="ARBA00022989"/>
    </source>
</evidence>
<dbReference type="KEGG" id="csal:NBC122_02224"/>
<comment type="subcellular location">
    <subcellularLocation>
        <location evidence="1">Cell membrane</location>
        <topology evidence="1">Multi-pass membrane protein</topology>
    </subcellularLocation>
</comment>
<keyword evidence="5 8" id="KW-0812">Transmembrane</keyword>
<keyword evidence="10" id="KW-1185">Reference proteome</keyword>
<organism evidence="9 10">
    <name type="scientific">Chryseobacterium salivictor</name>
    <dbReference type="NCBI Taxonomy" id="2547600"/>
    <lineage>
        <taxon>Bacteria</taxon>
        <taxon>Pseudomonadati</taxon>
        <taxon>Bacteroidota</taxon>
        <taxon>Flavobacteriia</taxon>
        <taxon>Flavobacteriales</taxon>
        <taxon>Weeksellaceae</taxon>
        <taxon>Chryseobacterium group</taxon>
        <taxon>Chryseobacterium</taxon>
    </lineage>
</organism>
<feature type="transmembrane region" description="Helical" evidence="8">
    <location>
        <begin position="83"/>
        <end position="101"/>
    </location>
</feature>